<dbReference type="InterPro" id="IPR043167">
    <property type="entry name" value="LpxI_C_sf"/>
</dbReference>
<reference evidence="3 4" key="1">
    <citation type="submission" date="2018-01" db="EMBL/GenBank/DDBJ databases">
        <title>Genomic Encyclopedia of Archaeal and Bacterial Type Strains, Phase II (KMG-II): from individual species to whole genera.</title>
        <authorList>
            <person name="Goeker M."/>
        </authorList>
    </citation>
    <scope>NUCLEOTIDE SEQUENCE [LARGE SCALE GENOMIC DNA]</scope>
    <source>
        <strain evidence="3 4">DSM 12048</strain>
    </source>
</reference>
<dbReference type="Gene3D" id="3.40.50.20">
    <property type="match status" value="1"/>
</dbReference>
<gene>
    <name evidence="3" type="ORF">LV82_02392</name>
</gene>
<dbReference type="Pfam" id="PF06230">
    <property type="entry name" value="LpxI_C"/>
    <property type="match status" value="1"/>
</dbReference>
<proteinExistence type="predicted"/>
<accession>A0A2S5JF23</accession>
<keyword evidence="4" id="KW-1185">Reference proteome</keyword>
<dbReference type="PANTHER" id="PTHR39962:SF1">
    <property type="entry name" value="LPXI FAMILY PROTEIN"/>
    <property type="match status" value="1"/>
</dbReference>
<dbReference type="Pfam" id="PF17930">
    <property type="entry name" value="LpxI_N"/>
    <property type="match status" value="1"/>
</dbReference>
<dbReference type="PANTHER" id="PTHR39962">
    <property type="entry name" value="BLL4848 PROTEIN"/>
    <property type="match status" value="1"/>
</dbReference>
<dbReference type="InterPro" id="IPR010415">
    <property type="entry name" value="LpxI_C"/>
</dbReference>
<evidence type="ECO:0000313" key="4">
    <source>
        <dbReference type="Proteomes" id="UP000239736"/>
    </source>
</evidence>
<dbReference type="Gene3D" id="3.40.140.80">
    <property type="match status" value="1"/>
</dbReference>
<feature type="domain" description="LpxI C-terminal" evidence="1">
    <location>
        <begin position="136"/>
        <end position="271"/>
    </location>
</feature>
<feature type="domain" description="LpxI N-terminal" evidence="2">
    <location>
        <begin position="4"/>
        <end position="132"/>
    </location>
</feature>
<protein>
    <recommendedName>
        <fullName evidence="5">Phosphatidate cytidylyltransferase</fullName>
    </recommendedName>
</protein>
<evidence type="ECO:0000259" key="2">
    <source>
        <dbReference type="Pfam" id="PF17930"/>
    </source>
</evidence>
<dbReference type="EMBL" id="PRDS01000007">
    <property type="protein sequence ID" value="PPB80107.1"/>
    <property type="molecule type" value="Genomic_DNA"/>
</dbReference>
<sequence>MMTKTALIAGQGALPAILARALARNGTDHLVAEMEGFPCGIRAPEPVRFRIERLVPFLDHLADHGVERVVMAGAIRRPRVEAELVDPRTATLLPRLIGAFGKGDDALLREVIGIFEDWGLTVVGADAIAPELVPPAGVLVGQPSDADARDVERAAELVSGLGRLDVGQGAVVAQGLCLGLESLPGTDAMLRFVAAEAADLRPDPNGARGVLFKAPKPGQDRRIDLPTIGPETVRGAARAGLAGIAWEAGGVILLQREDVERLATEAGLFLWSWAP</sequence>
<organism evidence="3 4">
    <name type="scientific">Albidovulum inexpectatum</name>
    <dbReference type="NCBI Taxonomy" id="196587"/>
    <lineage>
        <taxon>Bacteria</taxon>
        <taxon>Pseudomonadati</taxon>
        <taxon>Pseudomonadota</taxon>
        <taxon>Alphaproteobacteria</taxon>
        <taxon>Rhodobacterales</taxon>
        <taxon>Paracoccaceae</taxon>
        <taxon>Albidovulum</taxon>
    </lineage>
</organism>
<comment type="caution">
    <text evidence="3">The sequence shown here is derived from an EMBL/GenBank/DDBJ whole genome shotgun (WGS) entry which is preliminary data.</text>
</comment>
<dbReference type="Proteomes" id="UP000239736">
    <property type="component" value="Unassembled WGS sequence"/>
</dbReference>
<dbReference type="InterPro" id="IPR041255">
    <property type="entry name" value="LpxI_N"/>
</dbReference>
<evidence type="ECO:0000313" key="3">
    <source>
        <dbReference type="EMBL" id="PPB80107.1"/>
    </source>
</evidence>
<dbReference type="AlphaFoldDB" id="A0A2S5JF23"/>
<name>A0A2S5JF23_9RHOB</name>
<evidence type="ECO:0000259" key="1">
    <source>
        <dbReference type="Pfam" id="PF06230"/>
    </source>
</evidence>
<dbReference type="InterPro" id="IPR053174">
    <property type="entry name" value="LpxI"/>
</dbReference>
<evidence type="ECO:0008006" key="5">
    <source>
        <dbReference type="Google" id="ProtNLM"/>
    </source>
</evidence>